<accession>A0A848EFE1</accession>
<dbReference type="Proteomes" id="UP000548582">
    <property type="component" value="Unassembled WGS sequence"/>
</dbReference>
<dbReference type="InterPro" id="IPR011852">
    <property type="entry name" value="TRAP_TAXI"/>
</dbReference>
<comment type="caution">
    <text evidence="2">The sequence shown here is derived from an EMBL/GenBank/DDBJ whole genome shotgun (WGS) entry which is preliminary data.</text>
</comment>
<dbReference type="EMBL" id="JABBKX010000004">
    <property type="protein sequence ID" value="NMJ42279.1"/>
    <property type="molecule type" value="Genomic_DNA"/>
</dbReference>
<dbReference type="AlphaFoldDB" id="A0A848EFE1"/>
<feature type="signal peptide" evidence="1">
    <location>
        <begin position="1"/>
        <end position="21"/>
    </location>
</feature>
<dbReference type="SUPFAM" id="SSF53850">
    <property type="entry name" value="Periplasmic binding protein-like II"/>
    <property type="match status" value="1"/>
</dbReference>
<keyword evidence="3" id="KW-1185">Reference proteome</keyword>
<protein>
    <submittedName>
        <fullName evidence="2">TAXI family TRAP transporter solute-binding subunit</fullName>
    </submittedName>
</protein>
<dbReference type="RefSeq" id="WP_170054516.1">
    <property type="nucleotide sequence ID" value="NZ_JABBKX010000004.1"/>
</dbReference>
<gene>
    <name evidence="2" type="ORF">GWK16_13580</name>
</gene>
<evidence type="ECO:0000313" key="3">
    <source>
        <dbReference type="Proteomes" id="UP000548582"/>
    </source>
</evidence>
<evidence type="ECO:0000313" key="2">
    <source>
        <dbReference type="EMBL" id="NMJ42279.1"/>
    </source>
</evidence>
<name>A0A848EFE1_9PROT</name>
<dbReference type="PANTHER" id="PTHR42941">
    <property type="entry name" value="SLL1037 PROTEIN"/>
    <property type="match status" value="1"/>
</dbReference>
<organism evidence="2 3">
    <name type="scientific">Neoroseomonas marina</name>
    <dbReference type="NCBI Taxonomy" id="1232220"/>
    <lineage>
        <taxon>Bacteria</taxon>
        <taxon>Pseudomonadati</taxon>
        <taxon>Pseudomonadota</taxon>
        <taxon>Alphaproteobacteria</taxon>
        <taxon>Acetobacterales</taxon>
        <taxon>Acetobacteraceae</taxon>
        <taxon>Neoroseomonas</taxon>
    </lineage>
</organism>
<sequence>MIRRRHLGLIGVAALARPAAAADPRWPNAIVIATASPGGTYHAYGVGLARILTRELAIAVSIRETSGPGENLRLVEEGQAQIGFVTTGAVMEARAERGAARALFAMYDTPFHFVVRRDSPIRSVVDLAGKTVAVGPAGGTGADYVPRMLSALGAEIRPANGSWADLAARFRVGEIDAIAVAAGVPFPAIADLEARRAIRYIPITRDQVARIRLVAPELSASSIPAGTYPSLMTSYETVGLFNIAIARQDMVPSLAFEIVRDVFEFHAEMMEAHPAAAATVPGNFVRNTVLPWHPGAMRYYGSRAVTGVLTGD</sequence>
<dbReference type="Gene3D" id="3.40.190.10">
    <property type="entry name" value="Periplasmic binding protein-like II"/>
    <property type="match status" value="2"/>
</dbReference>
<dbReference type="Pfam" id="PF16868">
    <property type="entry name" value="NMT1_3"/>
    <property type="match status" value="1"/>
</dbReference>
<dbReference type="PANTHER" id="PTHR42941:SF1">
    <property type="entry name" value="SLL1037 PROTEIN"/>
    <property type="match status" value="1"/>
</dbReference>
<feature type="chain" id="PRO_5032504135" evidence="1">
    <location>
        <begin position="22"/>
        <end position="312"/>
    </location>
</feature>
<reference evidence="2 3" key="1">
    <citation type="submission" date="2020-03" db="EMBL/GenBank/DDBJ databases">
        <authorList>
            <person name="Sun Q."/>
        </authorList>
    </citation>
    <scope>NUCLEOTIDE SEQUENCE [LARGE SCALE GENOMIC DNA]</scope>
    <source>
        <strain evidence="2 3">JC162</strain>
    </source>
</reference>
<proteinExistence type="predicted"/>
<keyword evidence="1" id="KW-0732">Signal</keyword>
<evidence type="ECO:0000256" key="1">
    <source>
        <dbReference type="SAM" id="SignalP"/>
    </source>
</evidence>
<dbReference type="NCBIfam" id="TIGR02122">
    <property type="entry name" value="TRAP_TAXI"/>
    <property type="match status" value="1"/>
</dbReference>